<proteinExistence type="predicted"/>
<protein>
    <submittedName>
        <fullName evidence="1">Uncharacterized protein</fullName>
    </submittedName>
</protein>
<sequence length="113" mass="12134">MTRRPWPAMDAALARIDAVLAEPDPQLLADARWLIAANPSLGQAPAERVVLAWDGSRGTDAIVAAALAHHAYRGLTLPPAATPAARKYVAPPVDTRPGFLGRLRRRLFGEPPQ</sequence>
<evidence type="ECO:0000313" key="2">
    <source>
        <dbReference type="Proteomes" id="UP000199622"/>
    </source>
</evidence>
<gene>
    <name evidence="1" type="ORF">SAMN04489727_1706</name>
</gene>
<dbReference type="AlphaFoldDB" id="A0A1H4JCR3"/>
<name>A0A1H4JCR3_9PSEU</name>
<keyword evidence="2" id="KW-1185">Reference proteome</keyword>
<evidence type="ECO:0000313" key="1">
    <source>
        <dbReference type="EMBL" id="SEB43362.1"/>
    </source>
</evidence>
<dbReference type="STRING" id="208445.SAMN04489727_1706"/>
<reference evidence="2" key="1">
    <citation type="submission" date="2016-10" db="EMBL/GenBank/DDBJ databases">
        <authorList>
            <person name="Varghese N."/>
            <person name="Submissions S."/>
        </authorList>
    </citation>
    <scope>NUCLEOTIDE SEQUENCE [LARGE SCALE GENOMIC DNA]</scope>
    <source>
        <strain evidence="2">DSM 44544</strain>
    </source>
</reference>
<organism evidence="1 2">
    <name type="scientific">Amycolatopsis tolypomycina</name>
    <dbReference type="NCBI Taxonomy" id="208445"/>
    <lineage>
        <taxon>Bacteria</taxon>
        <taxon>Bacillati</taxon>
        <taxon>Actinomycetota</taxon>
        <taxon>Actinomycetes</taxon>
        <taxon>Pseudonocardiales</taxon>
        <taxon>Pseudonocardiaceae</taxon>
        <taxon>Amycolatopsis</taxon>
    </lineage>
</organism>
<accession>A0A1H4JCR3</accession>
<dbReference type="Proteomes" id="UP000199622">
    <property type="component" value="Unassembled WGS sequence"/>
</dbReference>
<dbReference type="EMBL" id="FNSO01000003">
    <property type="protein sequence ID" value="SEB43362.1"/>
    <property type="molecule type" value="Genomic_DNA"/>
</dbReference>